<dbReference type="PANTHER" id="PTHR33308:SF10">
    <property type="entry name" value="EXO-GLUCOSAMINIDASE LYTG"/>
    <property type="match status" value="1"/>
</dbReference>
<dbReference type="PANTHER" id="PTHR33308">
    <property type="entry name" value="PEPTIDOGLYCAN HYDROLASE FLGJ"/>
    <property type="match status" value="1"/>
</dbReference>
<dbReference type="PROSITE" id="PS51780">
    <property type="entry name" value="GW"/>
    <property type="match status" value="1"/>
</dbReference>
<sequence>MLQLAKKHLVTIGLGITITLCAVPIHSQAAGLEDGLTSKQERFINEIAPHAQKVQREHGILASITISQAILESNWGESMLAKDGNNLFGIKGSYNGASIKLPTKEHNGLVWVGTDANFRAYPGWYESMNDHALLFVNGPSWNPHLYGGLIKEYNFEKAAIALGKTGYSSDPEYAAKLIDLIKKANLDKYDTVYSERVSDKAIKAAGEVAIKDNSFIWSAPGGTKGANPVEKTTKYFGHQVSINREVKVTDSNISWYHIHHNGDSIGWIESTSIKKFYQLEDYAPTRDALLKTDDQNRLVINMDIDTSELHKPTIAKEETKGKTALNLPLLNVQSIAW</sequence>
<dbReference type="GO" id="GO:0004040">
    <property type="term" value="F:amidase activity"/>
    <property type="evidence" value="ECO:0007669"/>
    <property type="project" value="InterPro"/>
</dbReference>
<dbReference type="SUPFAM" id="SSF82057">
    <property type="entry name" value="Prokaryotic SH3-related domain"/>
    <property type="match status" value="1"/>
</dbReference>
<dbReference type="Pfam" id="PF13457">
    <property type="entry name" value="GW"/>
    <property type="match status" value="1"/>
</dbReference>
<evidence type="ECO:0000256" key="1">
    <source>
        <dbReference type="ARBA" id="ARBA00004613"/>
    </source>
</evidence>
<dbReference type="GO" id="GO:0071555">
    <property type="term" value="P:cell wall organization"/>
    <property type="evidence" value="ECO:0007669"/>
    <property type="project" value="UniProtKB-KW"/>
</dbReference>
<evidence type="ECO:0000256" key="5">
    <source>
        <dbReference type="ARBA" id="ARBA00023316"/>
    </source>
</evidence>
<dbReference type="SMART" id="SM00047">
    <property type="entry name" value="LYZ2"/>
    <property type="match status" value="1"/>
</dbReference>
<evidence type="ECO:0000256" key="4">
    <source>
        <dbReference type="ARBA" id="ARBA00022801"/>
    </source>
</evidence>
<dbReference type="Gene3D" id="1.10.530.10">
    <property type="match status" value="1"/>
</dbReference>
<protein>
    <submittedName>
        <fullName evidence="7">Mannosyl-glycoprotein endo-beta-N-acetylglucosaminidase</fullName>
    </submittedName>
</protein>
<dbReference type="Gene3D" id="2.30.30.170">
    <property type="match status" value="1"/>
</dbReference>
<dbReference type="Pfam" id="PF01832">
    <property type="entry name" value="Glucosaminidase"/>
    <property type="match status" value="1"/>
</dbReference>
<name>A0AB72Z978_LISIO</name>
<dbReference type="AlphaFoldDB" id="A0AB72Z978"/>
<dbReference type="InterPro" id="IPR002901">
    <property type="entry name" value="MGlyc_endo_b_GlcNAc-like_dom"/>
</dbReference>
<evidence type="ECO:0000256" key="2">
    <source>
        <dbReference type="ARBA" id="ARBA00022525"/>
    </source>
</evidence>
<comment type="caution">
    <text evidence="7">The sequence shown here is derived from an EMBL/GenBank/DDBJ whole genome shotgun (WGS) entry which is preliminary data.</text>
</comment>
<dbReference type="Proteomes" id="UP000003597">
    <property type="component" value="Unassembled WGS sequence"/>
</dbReference>
<organism evidence="7 8">
    <name type="scientific">Listeria innocua ATCC 33091</name>
    <dbReference type="NCBI Taxonomy" id="1002366"/>
    <lineage>
        <taxon>Bacteria</taxon>
        <taxon>Bacillati</taxon>
        <taxon>Bacillota</taxon>
        <taxon>Bacilli</taxon>
        <taxon>Bacillales</taxon>
        <taxon>Listeriaceae</taxon>
        <taxon>Listeria</taxon>
    </lineage>
</organism>
<keyword evidence="3" id="KW-0732">Signal</keyword>
<dbReference type="NCBIfam" id="NF033202">
    <property type="entry name" value="GW_glycos_SH3"/>
    <property type="match status" value="1"/>
</dbReference>
<feature type="domain" description="GW" evidence="6">
    <location>
        <begin position="198"/>
        <end position="278"/>
    </location>
</feature>
<dbReference type="InterPro" id="IPR051056">
    <property type="entry name" value="Glycosyl_Hydrolase_73"/>
</dbReference>
<keyword evidence="2" id="KW-0964">Secreted</keyword>
<comment type="subcellular location">
    <subcellularLocation>
        <location evidence="1">Secreted</location>
    </subcellularLocation>
</comment>
<keyword evidence="4" id="KW-0378">Hydrolase</keyword>
<dbReference type="InterPro" id="IPR038200">
    <property type="entry name" value="GW_dom_sf"/>
</dbReference>
<proteinExistence type="predicted"/>
<accession>A0AB72Z978</accession>
<evidence type="ECO:0000313" key="8">
    <source>
        <dbReference type="Proteomes" id="UP000003597"/>
    </source>
</evidence>
<dbReference type="GO" id="GO:0005576">
    <property type="term" value="C:extracellular region"/>
    <property type="evidence" value="ECO:0007669"/>
    <property type="project" value="UniProtKB-SubCell"/>
</dbReference>
<reference evidence="7 8" key="1">
    <citation type="submission" date="2011-08" db="EMBL/GenBank/DDBJ databases">
        <authorList>
            <person name="Weinstock G."/>
            <person name="Sodergren E."/>
            <person name="Clifton S."/>
            <person name="Fulton L."/>
            <person name="Fulton B."/>
            <person name="Courtney L."/>
            <person name="Fronick C."/>
            <person name="Harrison M."/>
            <person name="Strong C."/>
            <person name="Farmer C."/>
            <person name="Delahaunty K."/>
            <person name="Markovic C."/>
            <person name="Hall O."/>
            <person name="Minx P."/>
            <person name="Tomlinson C."/>
            <person name="Mitreva M."/>
            <person name="Hou S."/>
            <person name="Chen J."/>
            <person name="Wollam A."/>
            <person name="Pepin K.H."/>
            <person name="Johnson M."/>
            <person name="Bhonagiri V."/>
            <person name="Zhang X."/>
            <person name="Suruliraj S."/>
            <person name="Warren W."/>
            <person name="Chinwalla A."/>
            <person name="Mardis E.R."/>
            <person name="Wilson R.K."/>
        </authorList>
    </citation>
    <scope>NUCLEOTIDE SEQUENCE [LARGE SCALE GENOMIC DNA]</scope>
    <source>
        <strain evidence="7 8">ATCC 33091</strain>
    </source>
</reference>
<dbReference type="PRINTS" id="PR01002">
    <property type="entry name" value="FLGFLGJ"/>
</dbReference>
<gene>
    <name evidence="7" type="ORF">HMPREF0557_01871</name>
</gene>
<dbReference type="Gene3D" id="4.10.80.30">
    <property type="entry name" value="DNA polymerase, domain 6"/>
    <property type="match status" value="1"/>
</dbReference>
<keyword evidence="8" id="KW-1185">Reference proteome</keyword>
<evidence type="ECO:0000259" key="6">
    <source>
        <dbReference type="PROSITE" id="PS51780"/>
    </source>
</evidence>
<evidence type="ECO:0000313" key="7">
    <source>
        <dbReference type="EMBL" id="EHN61131.1"/>
    </source>
</evidence>
<dbReference type="InterPro" id="IPR025987">
    <property type="entry name" value="GW_dom"/>
</dbReference>
<dbReference type="EMBL" id="AGCN01000032">
    <property type="protein sequence ID" value="EHN61131.1"/>
    <property type="molecule type" value="Genomic_DNA"/>
</dbReference>
<evidence type="ECO:0000256" key="3">
    <source>
        <dbReference type="ARBA" id="ARBA00022729"/>
    </source>
</evidence>
<keyword evidence="5" id="KW-0961">Cell wall biogenesis/degradation</keyword>